<accession>A0A0B6X1I2</accession>
<dbReference type="GO" id="GO:0016491">
    <property type="term" value="F:oxidoreductase activity"/>
    <property type="evidence" value="ECO:0007669"/>
    <property type="project" value="UniProtKB-KW"/>
</dbReference>
<dbReference type="OrthoDB" id="9808814at2"/>
<evidence type="ECO:0000313" key="5">
    <source>
        <dbReference type="Proteomes" id="UP000031518"/>
    </source>
</evidence>
<dbReference type="PANTHER" id="PTHR44196:SF2">
    <property type="entry name" value="SHORT-CHAIN DEHYDROGENASE-RELATED"/>
    <property type="match status" value="1"/>
</dbReference>
<dbReference type="Proteomes" id="UP000031518">
    <property type="component" value="Unassembled WGS sequence"/>
</dbReference>
<dbReference type="InterPro" id="IPR036291">
    <property type="entry name" value="NAD(P)-bd_dom_sf"/>
</dbReference>
<evidence type="ECO:0000256" key="1">
    <source>
        <dbReference type="ARBA" id="ARBA00006484"/>
    </source>
</evidence>
<dbReference type="CDD" id="cd05233">
    <property type="entry name" value="SDR_c"/>
    <property type="match status" value="1"/>
</dbReference>
<dbReference type="PRINTS" id="PR00081">
    <property type="entry name" value="GDHRDH"/>
</dbReference>
<dbReference type="PRINTS" id="PR00080">
    <property type="entry name" value="SDRFAMILY"/>
</dbReference>
<dbReference type="InterPro" id="IPR020904">
    <property type="entry name" value="Sc_DH/Rdtase_CS"/>
</dbReference>
<gene>
    <name evidence="4" type="ORF">PYK22_02454</name>
</gene>
<keyword evidence="5" id="KW-1185">Reference proteome</keyword>
<evidence type="ECO:0000256" key="2">
    <source>
        <dbReference type="ARBA" id="ARBA00023002"/>
    </source>
</evidence>
<evidence type="ECO:0000313" key="4">
    <source>
        <dbReference type="EMBL" id="CDM66424.1"/>
    </source>
</evidence>
<dbReference type="GO" id="GO:0016020">
    <property type="term" value="C:membrane"/>
    <property type="evidence" value="ECO:0007669"/>
    <property type="project" value="TreeGrafter"/>
</dbReference>
<dbReference type="AlphaFoldDB" id="A0A0B6X1I2"/>
<protein>
    <recommendedName>
        <fullName evidence="6">Short-chain alcohol dehydrogenase</fullName>
    </recommendedName>
</protein>
<dbReference type="PIRSF" id="PIRSF000126">
    <property type="entry name" value="11-beta-HSD1"/>
    <property type="match status" value="1"/>
</dbReference>
<evidence type="ECO:0008006" key="6">
    <source>
        <dbReference type="Google" id="ProtNLM"/>
    </source>
</evidence>
<dbReference type="PANTHER" id="PTHR44196">
    <property type="entry name" value="DEHYDROGENASE/REDUCTASE SDR FAMILY MEMBER 7B"/>
    <property type="match status" value="1"/>
</dbReference>
<dbReference type="InterPro" id="IPR002347">
    <property type="entry name" value="SDR_fam"/>
</dbReference>
<sequence>MEATLITGASSGIGEAFARRLAERGDNLVLVARTEAKLKALCEELHRTHRVAARYIVADLTIHDAPLRIFEETEERALRITTLINNAGVGAVGDFATLDLDRQLRMLDLNVRALVALTHLYLRGMRERGHGTIINVASTAAFQAVPYMATYAATKAFVLSFSEALAEENRPFGIRVMALCPGATATNFFKVAGAEEALPFRALERPERVVEAALRALKHHRVRAVHGRANRLLIELERFVPRSFVTRLIGRAMRPHYGKIERDESEKSLLDV</sequence>
<comment type="similarity">
    <text evidence="1 3">Belongs to the short-chain dehydrogenases/reductases (SDR) family.</text>
</comment>
<evidence type="ECO:0000256" key="3">
    <source>
        <dbReference type="RuleBase" id="RU000363"/>
    </source>
</evidence>
<proteinExistence type="inferred from homology"/>
<reference evidence="4 5" key="2">
    <citation type="submission" date="2015-01" db="EMBL/GenBank/DDBJ databases">
        <title>Complete genome sequence of Pyrinomonas methylaliphatogenes type strain K22T.</title>
        <authorList>
            <person name="Lee K.C.Y."/>
            <person name="Power J.F."/>
            <person name="Dunfield P.F."/>
            <person name="Morgan X.C."/>
            <person name="Huttenhower C."/>
            <person name="Stott M.B."/>
        </authorList>
    </citation>
    <scope>NUCLEOTIDE SEQUENCE [LARGE SCALE GENOMIC DNA]</scope>
    <source>
        <strain evidence="4 5">K22</strain>
    </source>
</reference>
<dbReference type="Gene3D" id="3.40.50.720">
    <property type="entry name" value="NAD(P)-binding Rossmann-like Domain"/>
    <property type="match status" value="1"/>
</dbReference>
<dbReference type="SUPFAM" id="SSF51735">
    <property type="entry name" value="NAD(P)-binding Rossmann-fold domains"/>
    <property type="match status" value="1"/>
</dbReference>
<dbReference type="STRING" id="454194.PYK22_02454"/>
<keyword evidence="2" id="KW-0560">Oxidoreductase</keyword>
<dbReference type="PROSITE" id="PS00061">
    <property type="entry name" value="ADH_SHORT"/>
    <property type="match status" value="1"/>
</dbReference>
<name>A0A0B6X1I2_9BACT</name>
<dbReference type="Pfam" id="PF00106">
    <property type="entry name" value="adh_short"/>
    <property type="match status" value="1"/>
</dbReference>
<reference evidence="4 5" key="1">
    <citation type="submission" date="2013-12" db="EMBL/GenBank/DDBJ databases">
        <authorList>
            <person name="Stott M."/>
        </authorList>
    </citation>
    <scope>NUCLEOTIDE SEQUENCE [LARGE SCALE GENOMIC DNA]</scope>
    <source>
        <strain evidence="4 5">K22</strain>
    </source>
</reference>
<dbReference type="EMBL" id="CBXV010000008">
    <property type="protein sequence ID" value="CDM66424.1"/>
    <property type="molecule type" value="Genomic_DNA"/>
</dbReference>
<dbReference type="RefSeq" id="WP_041977673.1">
    <property type="nucleotide sequence ID" value="NZ_CBXV010000008.1"/>
</dbReference>
<organism evidence="4 5">
    <name type="scientific">Pyrinomonas methylaliphatogenes</name>
    <dbReference type="NCBI Taxonomy" id="454194"/>
    <lineage>
        <taxon>Bacteria</taxon>
        <taxon>Pseudomonadati</taxon>
        <taxon>Acidobacteriota</taxon>
        <taxon>Blastocatellia</taxon>
        <taxon>Blastocatellales</taxon>
        <taxon>Pyrinomonadaceae</taxon>
        <taxon>Pyrinomonas</taxon>
    </lineage>
</organism>